<feature type="region of interest" description="Disordered" evidence="11">
    <location>
        <begin position="345"/>
        <end position="373"/>
    </location>
</feature>
<dbReference type="Pfam" id="PF13853">
    <property type="entry name" value="7tm_4"/>
    <property type="match status" value="1"/>
</dbReference>
<dbReference type="PRINTS" id="PR00237">
    <property type="entry name" value="GPCRRHODOPSN"/>
</dbReference>
<feature type="compositionally biased region" description="Polar residues" evidence="11">
    <location>
        <begin position="363"/>
        <end position="373"/>
    </location>
</feature>
<evidence type="ECO:0000256" key="11">
    <source>
        <dbReference type="SAM" id="MobiDB-lite"/>
    </source>
</evidence>
<evidence type="ECO:0000256" key="10">
    <source>
        <dbReference type="RuleBase" id="RU363047"/>
    </source>
</evidence>
<keyword evidence="9" id="KW-0675">Receptor</keyword>
<dbReference type="SUPFAM" id="SSF81321">
    <property type="entry name" value="Family A G protein-coupled receptor-like"/>
    <property type="match status" value="1"/>
</dbReference>
<name>A0ABM1K3B9_GEKJA</name>
<dbReference type="Gene3D" id="1.20.1070.10">
    <property type="entry name" value="Rhodopsin 7-helix transmembrane proteins"/>
    <property type="match status" value="1"/>
</dbReference>
<feature type="domain" description="G-protein coupled receptors family 1 profile" evidence="12">
    <location>
        <begin position="41"/>
        <end position="290"/>
    </location>
</feature>
<sequence length="373" mass="41451">MVSENLSSITEFILVGLTNRRQTQILLFVVVLLIYSLALIGNLLIIMLVRTDPSLQTPMYFFLLHLSVLEICYINCSMPQMLAHLLSGHGAISFNRCMVQMYMIICLGSVECFLLGTMAYDRYLAICHPLLYVTAMGRWRQVQLASASWAGGFLLASINSSFTFRLPFCGPNRINHFFCDMPVMIKLACTDTRETELNTIVVSALIILLPFLVILISYMLILSSVIKMQSATGWHKAFSTCASHLTVVILSYGILIITYLSSGSEASPDRDKGLAVFYVVVTPLLNPIIYTLRNKDIHGALSRVLQRCPGCSQSTHHSSHNASTQERPQLANQWKLVKGMLDHSLTSSRPGSNGTPGLRTCSIKGNRNPIPNR</sequence>
<keyword evidence="4 9" id="KW-0812">Transmembrane</keyword>
<comment type="similarity">
    <text evidence="9">Belongs to the G-protein coupled receptor 1 family.</text>
</comment>
<evidence type="ECO:0000256" key="9">
    <source>
        <dbReference type="RuleBase" id="RU000688"/>
    </source>
</evidence>
<keyword evidence="3 10" id="KW-0716">Sensory transduction</keyword>
<evidence type="ECO:0000256" key="6">
    <source>
        <dbReference type="ARBA" id="ARBA00022989"/>
    </source>
</evidence>
<dbReference type="RefSeq" id="XP_015268206.1">
    <property type="nucleotide sequence ID" value="XM_015412720.1"/>
</dbReference>
<comment type="subcellular location">
    <subcellularLocation>
        <location evidence="1 10">Cell membrane</location>
        <topology evidence="1 10">Multi-pass membrane protein</topology>
    </subcellularLocation>
</comment>
<dbReference type="PANTHER" id="PTHR26453">
    <property type="entry name" value="OLFACTORY RECEPTOR"/>
    <property type="match status" value="1"/>
</dbReference>
<accession>A0ABM1K3B9</accession>
<keyword evidence="6 10" id="KW-1133">Transmembrane helix</keyword>
<dbReference type="InterPro" id="IPR000725">
    <property type="entry name" value="Olfact_rcpt"/>
</dbReference>
<evidence type="ECO:0000256" key="3">
    <source>
        <dbReference type="ARBA" id="ARBA00022606"/>
    </source>
</evidence>
<evidence type="ECO:0000256" key="5">
    <source>
        <dbReference type="ARBA" id="ARBA00022725"/>
    </source>
</evidence>
<evidence type="ECO:0000256" key="8">
    <source>
        <dbReference type="ARBA" id="ARBA00023224"/>
    </source>
</evidence>
<dbReference type="GeneID" id="107111707"/>
<reference evidence="14" key="1">
    <citation type="submission" date="2025-08" db="UniProtKB">
        <authorList>
            <consortium name="RefSeq"/>
        </authorList>
    </citation>
    <scope>IDENTIFICATION</scope>
</reference>
<keyword evidence="5 10" id="KW-0552">Olfaction</keyword>
<proteinExistence type="inferred from homology"/>
<dbReference type="Proteomes" id="UP000694871">
    <property type="component" value="Unplaced"/>
</dbReference>
<dbReference type="InterPro" id="IPR000276">
    <property type="entry name" value="GPCR_Rhodpsn"/>
</dbReference>
<keyword evidence="7 10" id="KW-0472">Membrane</keyword>
<dbReference type="InterPro" id="IPR017452">
    <property type="entry name" value="GPCR_Rhodpsn_7TM"/>
</dbReference>
<feature type="transmembrane region" description="Helical" evidence="10">
    <location>
        <begin position="273"/>
        <end position="292"/>
    </location>
</feature>
<dbReference type="PROSITE" id="PS00237">
    <property type="entry name" value="G_PROTEIN_RECEP_F1_1"/>
    <property type="match status" value="1"/>
</dbReference>
<feature type="transmembrane region" description="Helical" evidence="10">
    <location>
        <begin position="141"/>
        <end position="158"/>
    </location>
</feature>
<gene>
    <name evidence="14" type="primary">LOC107111707</name>
</gene>
<keyword evidence="13" id="KW-1185">Reference proteome</keyword>
<evidence type="ECO:0000259" key="12">
    <source>
        <dbReference type="PROSITE" id="PS50262"/>
    </source>
</evidence>
<keyword evidence="2 10" id="KW-1003">Cell membrane</keyword>
<evidence type="ECO:0000256" key="4">
    <source>
        <dbReference type="ARBA" id="ARBA00022692"/>
    </source>
</evidence>
<feature type="transmembrane region" description="Helical" evidence="10">
    <location>
        <begin position="101"/>
        <end position="120"/>
    </location>
</feature>
<feature type="transmembrane region" description="Helical" evidence="10">
    <location>
        <begin position="242"/>
        <end position="261"/>
    </location>
</feature>
<keyword evidence="8 9" id="KW-0807">Transducer</keyword>
<evidence type="ECO:0000313" key="13">
    <source>
        <dbReference type="Proteomes" id="UP000694871"/>
    </source>
</evidence>
<keyword evidence="9" id="KW-0297">G-protein coupled receptor</keyword>
<feature type="transmembrane region" description="Helical" evidence="10">
    <location>
        <begin position="25"/>
        <end position="49"/>
    </location>
</feature>
<protein>
    <recommendedName>
        <fullName evidence="10">Olfactory receptor</fullName>
    </recommendedName>
</protein>
<evidence type="ECO:0000256" key="7">
    <source>
        <dbReference type="ARBA" id="ARBA00023136"/>
    </source>
</evidence>
<feature type="compositionally biased region" description="Polar residues" evidence="11">
    <location>
        <begin position="345"/>
        <end position="355"/>
    </location>
</feature>
<feature type="transmembrane region" description="Helical" evidence="10">
    <location>
        <begin position="200"/>
        <end position="221"/>
    </location>
</feature>
<organism evidence="13 14">
    <name type="scientific">Gekko japonicus</name>
    <name type="common">Schlegel's Japanese gecko</name>
    <dbReference type="NCBI Taxonomy" id="146911"/>
    <lineage>
        <taxon>Eukaryota</taxon>
        <taxon>Metazoa</taxon>
        <taxon>Chordata</taxon>
        <taxon>Craniata</taxon>
        <taxon>Vertebrata</taxon>
        <taxon>Euteleostomi</taxon>
        <taxon>Lepidosauria</taxon>
        <taxon>Squamata</taxon>
        <taxon>Bifurcata</taxon>
        <taxon>Gekkota</taxon>
        <taxon>Gekkonidae</taxon>
        <taxon>Gekkoninae</taxon>
        <taxon>Gekko</taxon>
    </lineage>
</organism>
<evidence type="ECO:0000256" key="2">
    <source>
        <dbReference type="ARBA" id="ARBA00022475"/>
    </source>
</evidence>
<evidence type="ECO:0000313" key="14">
    <source>
        <dbReference type="RefSeq" id="XP_015268206.1"/>
    </source>
</evidence>
<dbReference type="PRINTS" id="PR00245">
    <property type="entry name" value="OLFACTORYR"/>
</dbReference>
<evidence type="ECO:0000256" key="1">
    <source>
        <dbReference type="ARBA" id="ARBA00004651"/>
    </source>
</evidence>
<feature type="transmembrane region" description="Helical" evidence="10">
    <location>
        <begin position="61"/>
        <end position="81"/>
    </location>
</feature>
<dbReference type="PROSITE" id="PS50262">
    <property type="entry name" value="G_PROTEIN_RECEP_F1_2"/>
    <property type="match status" value="1"/>
</dbReference>